<dbReference type="AlphaFoldDB" id="Q07SD1"/>
<keyword evidence="3" id="KW-0808">Transferase</keyword>
<dbReference type="CDD" id="cd16936">
    <property type="entry name" value="HATPase_RsbW-like"/>
    <property type="match status" value="1"/>
</dbReference>
<dbReference type="GO" id="GO:0004674">
    <property type="term" value="F:protein serine/threonine kinase activity"/>
    <property type="evidence" value="ECO:0007669"/>
    <property type="project" value="UniProtKB-KW"/>
</dbReference>
<dbReference type="SUPFAM" id="SSF55874">
    <property type="entry name" value="ATPase domain of HSP90 chaperone/DNA topoisomerase II/histidine kinase"/>
    <property type="match status" value="1"/>
</dbReference>
<dbReference type="PANTHER" id="PTHR35526">
    <property type="entry name" value="ANTI-SIGMA-F FACTOR RSBW-RELATED"/>
    <property type="match status" value="1"/>
</dbReference>
<accession>Q07SD1</accession>
<evidence type="ECO:0000259" key="2">
    <source>
        <dbReference type="Pfam" id="PF13581"/>
    </source>
</evidence>
<dbReference type="PANTHER" id="PTHR35526:SF3">
    <property type="entry name" value="ANTI-SIGMA-F FACTOR RSBW"/>
    <property type="match status" value="1"/>
</dbReference>
<evidence type="ECO:0000313" key="3">
    <source>
        <dbReference type="EMBL" id="ABJ05153.1"/>
    </source>
</evidence>
<dbReference type="Pfam" id="PF13581">
    <property type="entry name" value="HATPase_c_2"/>
    <property type="match status" value="1"/>
</dbReference>
<organism evidence="3">
    <name type="scientific">Rhodopseudomonas palustris (strain BisA53)</name>
    <dbReference type="NCBI Taxonomy" id="316055"/>
    <lineage>
        <taxon>Bacteria</taxon>
        <taxon>Pseudomonadati</taxon>
        <taxon>Pseudomonadota</taxon>
        <taxon>Alphaproteobacteria</taxon>
        <taxon>Hyphomicrobiales</taxon>
        <taxon>Nitrobacteraceae</taxon>
        <taxon>Rhodopseudomonas</taxon>
    </lineage>
</organism>
<sequence>MLSALDDIAPGELESSTVCWDGLAETSLALSLSPPVSDCVERDLLDSHRRRIRPRAACRHLGLVVTARSAYQCPIARAFVDAISERIRLSDDVHERAHTALQEAVLNAVLHGNLGLDSDARDDLAGLERTHAQIEQLLLLPQIALSAIRIDAIWNSAVLVIMVRDSGAGFDRAQVPSPDEWMAAGHIGSGRGFQILEAFCDRLALLRGGTLIKLGFKL</sequence>
<keyword evidence="3" id="KW-0418">Kinase</keyword>
<dbReference type="OrthoDB" id="7359845at2"/>
<dbReference type="EMBL" id="CP000463">
    <property type="protein sequence ID" value="ABJ05153.1"/>
    <property type="molecule type" value="Genomic_DNA"/>
</dbReference>
<evidence type="ECO:0000256" key="1">
    <source>
        <dbReference type="ARBA" id="ARBA00022527"/>
    </source>
</evidence>
<dbReference type="STRING" id="316055.RPE_1201"/>
<name>Q07SD1_RHOP5</name>
<dbReference type="InterPro" id="IPR036890">
    <property type="entry name" value="HATPase_C_sf"/>
</dbReference>
<feature type="domain" description="Histidine kinase/HSP90-like ATPase" evidence="2">
    <location>
        <begin position="72"/>
        <end position="212"/>
    </location>
</feature>
<gene>
    <name evidence="3" type="ordered locus">RPE_1201</name>
</gene>
<dbReference type="eggNOG" id="COG2172">
    <property type="taxonomic scope" value="Bacteria"/>
</dbReference>
<protein>
    <submittedName>
        <fullName evidence="3">Putative anti-sigma regulatory factor, serine/threonine protein kinase</fullName>
    </submittedName>
</protein>
<dbReference type="Gene3D" id="3.30.565.10">
    <property type="entry name" value="Histidine kinase-like ATPase, C-terminal domain"/>
    <property type="match status" value="1"/>
</dbReference>
<dbReference type="HOGENOM" id="CLU_1302946_0_0_5"/>
<proteinExistence type="predicted"/>
<dbReference type="InterPro" id="IPR003594">
    <property type="entry name" value="HATPase_dom"/>
</dbReference>
<keyword evidence="1 3" id="KW-0723">Serine/threonine-protein kinase</keyword>
<dbReference type="KEGG" id="rpe:RPE_1201"/>
<dbReference type="InterPro" id="IPR050267">
    <property type="entry name" value="Anti-sigma-factor_SerPK"/>
</dbReference>
<reference evidence="3" key="1">
    <citation type="submission" date="2006-09" db="EMBL/GenBank/DDBJ databases">
        <title>Complete sequence of Rhodopseudomonas palustris BisA53.</title>
        <authorList>
            <consortium name="US DOE Joint Genome Institute"/>
            <person name="Copeland A."/>
            <person name="Lucas S."/>
            <person name="Lapidus A."/>
            <person name="Barry K."/>
            <person name="Detter J.C."/>
            <person name="Glavina del Rio T."/>
            <person name="Hammon N."/>
            <person name="Israni S."/>
            <person name="Dalin E."/>
            <person name="Tice H."/>
            <person name="Pitluck S."/>
            <person name="Chain P."/>
            <person name="Malfatti S."/>
            <person name="Shin M."/>
            <person name="Vergez L."/>
            <person name="Schmutz J."/>
            <person name="Larimer F."/>
            <person name="Land M."/>
            <person name="Hauser L."/>
            <person name="Pelletier D.A."/>
            <person name="Kyrpides N."/>
            <person name="Kim E."/>
            <person name="Harwood C.S."/>
            <person name="Oda Y."/>
            <person name="Richardson P."/>
        </authorList>
    </citation>
    <scope>NUCLEOTIDE SEQUENCE [LARGE SCALE GENOMIC DNA]</scope>
    <source>
        <strain evidence="3">BisA53</strain>
    </source>
</reference>